<dbReference type="InterPro" id="IPR002110">
    <property type="entry name" value="Ankyrin_rpt"/>
</dbReference>
<dbReference type="Gene3D" id="1.25.40.20">
    <property type="entry name" value="Ankyrin repeat-containing domain"/>
    <property type="match status" value="1"/>
</dbReference>
<feature type="compositionally biased region" description="Basic and acidic residues" evidence="4">
    <location>
        <begin position="1"/>
        <end position="21"/>
    </location>
</feature>
<dbReference type="PROSITE" id="PS50088">
    <property type="entry name" value="ANK_REPEAT"/>
    <property type="match status" value="2"/>
</dbReference>
<feature type="repeat" description="ANK" evidence="3">
    <location>
        <begin position="134"/>
        <end position="166"/>
    </location>
</feature>
<dbReference type="Proteomes" id="UP000230750">
    <property type="component" value="Unassembled WGS sequence"/>
</dbReference>
<accession>A0A2G8JMT6</accession>
<dbReference type="GO" id="GO:0005634">
    <property type="term" value="C:nucleus"/>
    <property type="evidence" value="ECO:0007669"/>
    <property type="project" value="TreeGrafter"/>
</dbReference>
<dbReference type="GO" id="GO:0061629">
    <property type="term" value="F:RNA polymerase II-specific DNA-binding transcription factor binding"/>
    <property type="evidence" value="ECO:0007669"/>
    <property type="project" value="TreeGrafter"/>
</dbReference>
<dbReference type="SMART" id="SM00248">
    <property type="entry name" value="ANK"/>
    <property type="match status" value="3"/>
</dbReference>
<evidence type="ECO:0000256" key="4">
    <source>
        <dbReference type="SAM" id="MobiDB-lite"/>
    </source>
</evidence>
<protein>
    <submittedName>
        <fullName evidence="5">Putative ankyrin 2,3/unc44</fullName>
    </submittedName>
</protein>
<proteinExistence type="predicted"/>
<sequence>KDASEGKENGPSTDKVDDKPSKPQKPSKMRTDDDGKPSMENVDLDQFREAAIKAGYEDVANYYAKKTDGNASFLRAARAGNLEKVLEYLKGSTDINTSNANGLNALHLSSKEGHLNIVTELLKRGANVNAATKKGNTALHIGALAGQEEIVKVLIEHGADVNVQSQVE</sequence>
<dbReference type="OrthoDB" id="20872at2759"/>
<keyword evidence="2 3" id="KW-0040">ANK repeat</keyword>
<dbReference type="AlphaFoldDB" id="A0A2G8JMT6"/>
<organism evidence="5 6">
    <name type="scientific">Stichopus japonicus</name>
    <name type="common">Sea cucumber</name>
    <dbReference type="NCBI Taxonomy" id="307972"/>
    <lineage>
        <taxon>Eukaryota</taxon>
        <taxon>Metazoa</taxon>
        <taxon>Echinodermata</taxon>
        <taxon>Eleutherozoa</taxon>
        <taxon>Echinozoa</taxon>
        <taxon>Holothuroidea</taxon>
        <taxon>Aspidochirotacea</taxon>
        <taxon>Aspidochirotida</taxon>
        <taxon>Stichopodidae</taxon>
        <taxon>Apostichopus</taxon>
    </lineage>
</organism>
<dbReference type="GO" id="GO:0006357">
    <property type="term" value="P:regulation of transcription by RNA polymerase II"/>
    <property type="evidence" value="ECO:0007669"/>
    <property type="project" value="TreeGrafter"/>
</dbReference>
<name>A0A2G8JMT6_STIJA</name>
<feature type="non-terminal residue" evidence="5">
    <location>
        <position position="1"/>
    </location>
</feature>
<evidence type="ECO:0000313" key="6">
    <source>
        <dbReference type="Proteomes" id="UP000230750"/>
    </source>
</evidence>
<dbReference type="PANTHER" id="PTHR24126">
    <property type="entry name" value="ANKYRIN REPEAT, PH AND SEC7 DOMAIN CONTAINING PROTEIN SECG-RELATED"/>
    <property type="match status" value="1"/>
</dbReference>
<dbReference type="Pfam" id="PF12796">
    <property type="entry name" value="Ank_2"/>
    <property type="match status" value="1"/>
</dbReference>
<dbReference type="PANTHER" id="PTHR24126:SF46">
    <property type="entry name" value="ANKYRIN-3"/>
    <property type="match status" value="1"/>
</dbReference>
<keyword evidence="1" id="KW-0677">Repeat</keyword>
<dbReference type="STRING" id="307972.A0A2G8JMT6"/>
<evidence type="ECO:0000313" key="5">
    <source>
        <dbReference type="EMBL" id="PIK37040.1"/>
    </source>
</evidence>
<dbReference type="PRINTS" id="PR01415">
    <property type="entry name" value="ANKYRIN"/>
</dbReference>
<keyword evidence="6" id="KW-1185">Reference proteome</keyword>
<evidence type="ECO:0000256" key="1">
    <source>
        <dbReference type="ARBA" id="ARBA00022737"/>
    </source>
</evidence>
<evidence type="ECO:0000256" key="2">
    <source>
        <dbReference type="ARBA" id="ARBA00023043"/>
    </source>
</evidence>
<feature type="repeat" description="ANK" evidence="3">
    <location>
        <begin position="101"/>
        <end position="133"/>
    </location>
</feature>
<comment type="caution">
    <text evidence="5">The sequence shown here is derived from an EMBL/GenBank/DDBJ whole genome shotgun (WGS) entry which is preliminary data.</text>
</comment>
<feature type="region of interest" description="Disordered" evidence="4">
    <location>
        <begin position="1"/>
        <end position="40"/>
    </location>
</feature>
<gene>
    <name evidence="5" type="ORF">BSL78_26126</name>
</gene>
<reference evidence="5 6" key="1">
    <citation type="journal article" date="2017" name="PLoS Biol.">
        <title>The sea cucumber genome provides insights into morphological evolution and visceral regeneration.</title>
        <authorList>
            <person name="Zhang X."/>
            <person name="Sun L."/>
            <person name="Yuan J."/>
            <person name="Sun Y."/>
            <person name="Gao Y."/>
            <person name="Zhang L."/>
            <person name="Li S."/>
            <person name="Dai H."/>
            <person name="Hamel J.F."/>
            <person name="Liu C."/>
            <person name="Yu Y."/>
            <person name="Liu S."/>
            <person name="Lin W."/>
            <person name="Guo K."/>
            <person name="Jin S."/>
            <person name="Xu P."/>
            <person name="Storey K.B."/>
            <person name="Huan P."/>
            <person name="Zhang T."/>
            <person name="Zhou Y."/>
            <person name="Zhang J."/>
            <person name="Lin C."/>
            <person name="Li X."/>
            <person name="Xing L."/>
            <person name="Huo D."/>
            <person name="Sun M."/>
            <person name="Wang L."/>
            <person name="Mercier A."/>
            <person name="Li F."/>
            <person name="Yang H."/>
            <person name="Xiang J."/>
        </authorList>
    </citation>
    <scope>NUCLEOTIDE SEQUENCE [LARGE SCALE GENOMIC DNA]</scope>
    <source>
        <strain evidence="5">Shaxun</strain>
        <tissue evidence="5">Muscle</tissue>
    </source>
</reference>
<dbReference type="EMBL" id="MRZV01001571">
    <property type="protein sequence ID" value="PIK37040.1"/>
    <property type="molecule type" value="Genomic_DNA"/>
</dbReference>
<dbReference type="InterPro" id="IPR036770">
    <property type="entry name" value="Ankyrin_rpt-contain_sf"/>
</dbReference>
<evidence type="ECO:0000256" key="3">
    <source>
        <dbReference type="PROSITE-ProRule" id="PRU00023"/>
    </source>
</evidence>
<dbReference type="PROSITE" id="PS50297">
    <property type="entry name" value="ANK_REP_REGION"/>
    <property type="match status" value="2"/>
</dbReference>
<dbReference type="SUPFAM" id="SSF48403">
    <property type="entry name" value="Ankyrin repeat"/>
    <property type="match status" value="1"/>
</dbReference>